<dbReference type="NCBIfam" id="TIGR04183">
    <property type="entry name" value="Por_Secre_tail"/>
    <property type="match status" value="1"/>
</dbReference>
<proteinExistence type="predicted"/>
<feature type="signal peptide" evidence="2">
    <location>
        <begin position="1"/>
        <end position="21"/>
    </location>
</feature>
<dbReference type="Pfam" id="PF18962">
    <property type="entry name" value="Por_Secre_tail"/>
    <property type="match status" value="1"/>
</dbReference>
<dbReference type="GO" id="GO:0005509">
    <property type="term" value="F:calcium ion binding"/>
    <property type="evidence" value="ECO:0007669"/>
    <property type="project" value="InterPro"/>
</dbReference>
<dbReference type="SUPFAM" id="SSF50998">
    <property type="entry name" value="Quinoprotein alcohol dehydrogenase-like"/>
    <property type="match status" value="1"/>
</dbReference>
<evidence type="ECO:0000259" key="3">
    <source>
        <dbReference type="Pfam" id="PF18962"/>
    </source>
</evidence>
<evidence type="ECO:0000313" key="5">
    <source>
        <dbReference type="Proteomes" id="UP000199153"/>
    </source>
</evidence>
<sequence>MNLLFVRILLSIILLPAFTAAQEIPAPLIPTERVTYGNNEHTSRDAIFFSEKDNRGNLIVAGYTERDFSFSDVKIISLNENLEENWSDRLSWDGISYDYPMDLLIDKEDHIWVVSKNYYGGTEANFVIVRYSPSGEKLWEYKSPETVENSTLNMNQYYYFFDDEGYLNFNYQKSQESYSSPSFFKISPNGIPSEEYHVDVPLSKLSHTNDQYQGFSLQYDGTETLFFTRFDEFGFEEKILDLSEHQVNRIKNSLFEETTQSFTDGEGNYIYIGDGNFHDDLGSLHPGLFIFSISPTDEINFFLDDDGSTDKYLLDVRINDNNEILILSNTQPITEDKNEPFLTLEKFSKNGELLSITRVESITGNIGKIDSNEILVRTLSGSLQSYDLDLNLLQTYQESPTEVYFNPQDLHAINGNTFLVGTTISAKYEGSDYNSEEDFYIRKFSDKALSAEFSFNGEGTSKYYNYEMIRDASGDFLVSCREFYGPNNLNLGGSKAPYSKKVIRFNPGLIYQDEEVVDEDFDLWEEPAFSFEAENGDVYRYEIGEERKTVSFYLNDEHSWTRTLNFGNDSYMEINYTNTVDKEGNFIVSSSRFGNYNGKIHKLTPTNEYSYIDTGESVMNSVILSNNWIFSILKDYSVRIYSPRLKLISERQYDENYFFGEHYPTLIEKNNKVLLNVRHKKLVMIFDQFGDYEDRFSLEGLLHPSVALFDENDALNVYHVVGKGLYTEHGHNWSRLAISRYANIVEDYIGPLPDADLDGDGVSDFLDQCPDTPQGTPVNEHGCEAVQLPPDNFKLSTRNETCPGKNNGQLKVDVTEEHNYIIDLNGEEHEFRLGMSFEALSPGFYTACIQVEDESQTRQCFEFEIKGGQTFKAQNRIRKNTMQVSVKEGTGPYLVKINGQDSGVYRENNFDIPVKDGDILEVSSSSACEGKINMLVTIGSVSLSSNPVNEVAKVILPNTPYEFVPVRIFNSSSQLIFSGNLKPDNEQNLTIDTSAMPAGIYYLQVQLEKQHALKFIKR</sequence>
<dbReference type="AlphaFoldDB" id="A0A1I5D0K9"/>
<evidence type="ECO:0000313" key="4">
    <source>
        <dbReference type="EMBL" id="SFN92762.1"/>
    </source>
</evidence>
<name>A0A1I5D0K9_9FLAO</name>
<keyword evidence="1 2" id="KW-0732">Signal</keyword>
<dbReference type="InterPro" id="IPR011047">
    <property type="entry name" value="Quinoprotein_ADH-like_sf"/>
</dbReference>
<keyword evidence="5" id="KW-1185">Reference proteome</keyword>
<feature type="chain" id="PRO_5011618914" evidence="2">
    <location>
        <begin position="22"/>
        <end position="1018"/>
    </location>
</feature>
<dbReference type="InterPro" id="IPR026444">
    <property type="entry name" value="Secre_tail"/>
</dbReference>
<dbReference type="STRING" id="287099.SAMN05660413_03109"/>
<dbReference type="InterPro" id="IPR028974">
    <property type="entry name" value="TSP_type-3_rpt"/>
</dbReference>
<dbReference type="EMBL" id="FOVL01000027">
    <property type="protein sequence ID" value="SFN92762.1"/>
    <property type="molecule type" value="Genomic_DNA"/>
</dbReference>
<feature type="domain" description="Secretion system C-terminal sorting" evidence="3">
    <location>
        <begin position="946"/>
        <end position="1012"/>
    </location>
</feature>
<protein>
    <submittedName>
        <fullName evidence="4">Por secretion system C-terminal sorting domain-containing protein</fullName>
    </submittedName>
</protein>
<gene>
    <name evidence="4" type="ORF">SAMN05660413_03109</name>
</gene>
<accession>A0A1I5D0K9</accession>
<dbReference type="Proteomes" id="UP000199153">
    <property type="component" value="Unassembled WGS sequence"/>
</dbReference>
<dbReference type="RefSeq" id="WP_093411312.1">
    <property type="nucleotide sequence ID" value="NZ_FOVL01000027.1"/>
</dbReference>
<dbReference type="SUPFAM" id="SSF103647">
    <property type="entry name" value="TSP type-3 repeat"/>
    <property type="match status" value="1"/>
</dbReference>
<dbReference type="OrthoDB" id="1489153at2"/>
<organism evidence="4 5">
    <name type="scientific">Salegentibacter flavus</name>
    <dbReference type="NCBI Taxonomy" id="287099"/>
    <lineage>
        <taxon>Bacteria</taxon>
        <taxon>Pseudomonadati</taxon>
        <taxon>Bacteroidota</taxon>
        <taxon>Flavobacteriia</taxon>
        <taxon>Flavobacteriales</taxon>
        <taxon>Flavobacteriaceae</taxon>
        <taxon>Salegentibacter</taxon>
    </lineage>
</organism>
<reference evidence="4 5" key="1">
    <citation type="submission" date="2016-10" db="EMBL/GenBank/DDBJ databases">
        <authorList>
            <person name="de Groot N.N."/>
        </authorList>
    </citation>
    <scope>NUCLEOTIDE SEQUENCE [LARGE SCALE GENOMIC DNA]</scope>
    <source>
        <strain evidence="4 5">DSM 17794</strain>
    </source>
</reference>
<evidence type="ECO:0000256" key="2">
    <source>
        <dbReference type="SAM" id="SignalP"/>
    </source>
</evidence>
<evidence type="ECO:0000256" key="1">
    <source>
        <dbReference type="ARBA" id="ARBA00022729"/>
    </source>
</evidence>